<protein>
    <recommendedName>
        <fullName evidence="2">ornithine carbamoyltransferase</fullName>
        <ecNumber evidence="2">2.1.3.3</ecNumber>
    </recommendedName>
</protein>
<proteinExistence type="inferred from homology"/>
<dbReference type="PANTHER" id="PTHR45753">
    <property type="entry name" value="ORNITHINE CARBAMOYLTRANSFERASE, MITOCHONDRIAL"/>
    <property type="match status" value="1"/>
</dbReference>
<dbReference type="Pfam" id="PF02729">
    <property type="entry name" value="OTCace_N"/>
    <property type="match status" value="1"/>
</dbReference>
<dbReference type="PANTHER" id="PTHR45753:SF3">
    <property type="entry name" value="ORNITHINE TRANSCARBAMYLASE, MITOCHONDRIAL"/>
    <property type="match status" value="1"/>
</dbReference>
<dbReference type="Pfam" id="PF00185">
    <property type="entry name" value="OTCace"/>
    <property type="match status" value="1"/>
</dbReference>
<evidence type="ECO:0000256" key="3">
    <source>
        <dbReference type="ARBA" id="ARBA00022679"/>
    </source>
</evidence>
<dbReference type="Gene3D" id="3.40.50.1370">
    <property type="entry name" value="Aspartate/ornithine carbamoyltransferase"/>
    <property type="match status" value="2"/>
</dbReference>
<comment type="similarity">
    <text evidence="1">Belongs to the aspartate/ornithine carbamoyltransferase superfamily. OTCase family.</text>
</comment>
<feature type="domain" description="Aspartate/ornithine carbamoyltransferase carbamoyl-P binding" evidence="5">
    <location>
        <begin position="22"/>
        <end position="160"/>
    </location>
</feature>
<dbReference type="InterPro" id="IPR036901">
    <property type="entry name" value="Asp/Orn_carbamoylTrfase_sf"/>
</dbReference>
<gene>
    <name evidence="6" type="ORF">g.2005</name>
</gene>
<name>A0A1B6LR21_9HEMI</name>
<evidence type="ECO:0000313" key="6">
    <source>
        <dbReference type="EMBL" id="JAT26039.1"/>
    </source>
</evidence>
<sequence length="322" mass="36205">MLIKQKGVYSLMRYLSNDCHHKFIDTSDLCTSEIHDILWICLDLKARVKNHHSLGKPLDGSSVTMLCSCQSRSDNLIVQSALQALGADVQLMLGSRWEQCKFKKDVGRFCSLYSDLMVVGGRNHYSLCQLTEGASVPVVNIASHKFAPLHGLGVLMTLQEHFGHLAGLTMGWIGPMGKKLNTFIYLLPKVGIHLRYNSSPTPNCPASPLVLPAGKNLCKSFNTKIEAFPDHLTIITGVDVVSTSKHKKETQKLELQMFDKANKNWIFLHILPRWEGDVSEDVFNHQNSLVWTLHENIKYAIMAVVLRLLKTYKPVLPKPNFN</sequence>
<dbReference type="GO" id="GO:0005739">
    <property type="term" value="C:mitochondrion"/>
    <property type="evidence" value="ECO:0007669"/>
    <property type="project" value="TreeGrafter"/>
</dbReference>
<evidence type="ECO:0000256" key="2">
    <source>
        <dbReference type="ARBA" id="ARBA00013007"/>
    </source>
</evidence>
<dbReference type="GO" id="GO:0042450">
    <property type="term" value="P:L-arginine biosynthetic process via ornithine"/>
    <property type="evidence" value="ECO:0007669"/>
    <property type="project" value="TreeGrafter"/>
</dbReference>
<dbReference type="GO" id="GO:0004585">
    <property type="term" value="F:ornithine carbamoyltransferase activity"/>
    <property type="evidence" value="ECO:0007669"/>
    <property type="project" value="UniProtKB-EC"/>
</dbReference>
<dbReference type="InterPro" id="IPR006131">
    <property type="entry name" value="Asp_carbamoyltransf_Asp/Orn-bd"/>
</dbReference>
<feature type="domain" description="Aspartate/ornithine carbamoyltransferase Asp/Orn-binding" evidence="4">
    <location>
        <begin position="167"/>
        <end position="306"/>
    </location>
</feature>
<evidence type="ECO:0000259" key="4">
    <source>
        <dbReference type="Pfam" id="PF00185"/>
    </source>
</evidence>
<accession>A0A1B6LR21</accession>
<dbReference type="EMBL" id="GEBQ01013938">
    <property type="protein sequence ID" value="JAT26039.1"/>
    <property type="molecule type" value="Transcribed_RNA"/>
</dbReference>
<evidence type="ECO:0000259" key="5">
    <source>
        <dbReference type="Pfam" id="PF02729"/>
    </source>
</evidence>
<reference evidence="6" key="1">
    <citation type="submission" date="2015-11" db="EMBL/GenBank/DDBJ databases">
        <title>De novo transcriptome assembly of four potential Pierce s Disease insect vectors from Arizona vineyards.</title>
        <authorList>
            <person name="Tassone E.E."/>
        </authorList>
    </citation>
    <scope>NUCLEOTIDE SEQUENCE</scope>
</reference>
<dbReference type="SUPFAM" id="SSF53671">
    <property type="entry name" value="Aspartate/ornithine carbamoyltransferase"/>
    <property type="match status" value="1"/>
</dbReference>
<keyword evidence="3" id="KW-0808">Transferase</keyword>
<dbReference type="GO" id="GO:0019240">
    <property type="term" value="P:citrulline biosynthetic process"/>
    <property type="evidence" value="ECO:0007669"/>
    <property type="project" value="TreeGrafter"/>
</dbReference>
<dbReference type="GO" id="GO:0016597">
    <property type="term" value="F:amino acid binding"/>
    <property type="evidence" value="ECO:0007669"/>
    <property type="project" value="InterPro"/>
</dbReference>
<dbReference type="EC" id="2.1.3.3" evidence="2"/>
<dbReference type="AlphaFoldDB" id="A0A1B6LR21"/>
<dbReference type="InterPro" id="IPR006132">
    <property type="entry name" value="Asp/Orn_carbamoyltranf_P-bd"/>
</dbReference>
<organism evidence="6">
    <name type="scientific">Graphocephala atropunctata</name>
    <dbReference type="NCBI Taxonomy" id="36148"/>
    <lineage>
        <taxon>Eukaryota</taxon>
        <taxon>Metazoa</taxon>
        <taxon>Ecdysozoa</taxon>
        <taxon>Arthropoda</taxon>
        <taxon>Hexapoda</taxon>
        <taxon>Insecta</taxon>
        <taxon>Pterygota</taxon>
        <taxon>Neoptera</taxon>
        <taxon>Paraneoptera</taxon>
        <taxon>Hemiptera</taxon>
        <taxon>Auchenorrhyncha</taxon>
        <taxon>Membracoidea</taxon>
        <taxon>Cicadellidae</taxon>
        <taxon>Cicadellinae</taxon>
        <taxon>Cicadellini</taxon>
        <taxon>Graphocephala</taxon>
    </lineage>
</organism>
<evidence type="ECO:0000256" key="1">
    <source>
        <dbReference type="ARBA" id="ARBA00007805"/>
    </source>
</evidence>